<dbReference type="GO" id="GO:0019288">
    <property type="term" value="P:isopentenyl diphosphate biosynthetic process, methylerythritol 4-phosphate pathway"/>
    <property type="evidence" value="ECO:0007669"/>
    <property type="project" value="UniProtKB-UniRule"/>
</dbReference>
<feature type="domain" description="GHMP kinase C-terminal" evidence="11">
    <location>
        <begin position="199"/>
        <end position="260"/>
    </location>
</feature>
<evidence type="ECO:0000256" key="4">
    <source>
        <dbReference type="ARBA" id="ARBA00022679"/>
    </source>
</evidence>
<dbReference type="NCBIfam" id="TIGR00154">
    <property type="entry name" value="ispE"/>
    <property type="match status" value="1"/>
</dbReference>
<evidence type="ECO:0000259" key="11">
    <source>
        <dbReference type="Pfam" id="PF08544"/>
    </source>
</evidence>
<evidence type="ECO:0000256" key="9">
    <source>
        <dbReference type="HAMAP-Rule" id="MF_00061"/>
    </source>
</evidence>
<evidence type="ECO:0000256" key="1">
    <source>
        <dbReference type="ARBA" id="ARBA00009684"/>
    </source>
</evidence>
<comment type="catalytic activity">
    <reaction evidence="9">
        <text>4-CDP-2-C-methyl-D-erythritol + ATP = 4-CDP-2-C-methyl-D-erythritol 2-phosphate + ADP + H(+)</text>
        <dbReference type="Rhea" id="RHEA:18437"/>
        <dbReference type="ChEBI" id="CHEBI:15378"/>
        <dbReference type="ChEBI" id="CHEBI:30616"/>
        <dbReference type="ChEBI" id="CHEBI:57823"/>
        <dbReference type="ChEBI" id="CHEBI:57919"/>
        <dbReference type="ChEBI" id="CHEBI:456216"/>
        <dbReference type="EC" id="2.7.1.148"/>
    </reaction>
</comment>
<name>A0A9D2CYE1_9FIRM</name>
<dbReference type="GO" id="GO:0016114">
    <property type="term" value="P:terpenoid biosynthetic process"/>
    <property type="evidence" value="ECO:0007669"/>
    <property type="project" value="UniProtKB-UniRule"/>
</dbReference>
<evidence type="ECO:0000256" key="2">
    <source>
        <dbReference type="ARBA" id="ARBA00012052"/>
    </source>
</evidence>
<dbReference type="SUPFAM" id="SSF55060">
    <property type="entry name" value="GHMP Kinase, C-terminal domain"/>
    <property type="match status" value="1"/>
</dbReference>
<evidence type="ECO:0000313" key="12">
    <source>
        <dbReference type="EMBL" id="HIZ03104.1"/>
    </source>
</evidence>
<dbReference type="Pfam" id="PF08544">
    <property type="entry name" value="GHMP_kinases_C"/>
    <property type="match status" value="1"/>
</dbReference>
<proteinExistence type="inferred from homology"/>
<dbReference type="InterPro" id="IPR004424">
    <property type="entry name" value="IspE"/>
</dbReference>
<dbReference type="HAMAP" id="MF_00061">
    <property type="entry name" value="IspE"/>
    <property type="match status" value="1"/>
</dbReference>
<evidence type="ECO:0000259" key="10">
    <source>
        <dbReference type="Pfam" id="PF00288"/>
    </source>
</evidence>
<dbReference type="PANTHER" id="PTHR43527">
    <property type="entry name" value="4-DIPHOSPHOCYTIDYL-2-C-METHYL-D-ERYTHRITOL KINASE, CHLOROPLASTIC"/>
    <property type="match status" value="1"/>
</dbReference>
<reference evidence="12" key="1">
    <citation type="journal article" date="2021" name="PeerJ">
        <title>Extensive microbial diversity within the chicken gut microbiome revealed by metagenomics and culture.</title>
        <authorList>
            <person name="Gilroy R."/>
            <person name="Ravi A."/>
            <person name="Getino M."/>
            <person name="Pursley I."/>
            <person name="Horton D.L."/>
            <person name="Alikhan N.F."/>
            <person name="Baker D."/>
            <person name="Gharbi K."/>
            <person name="Hall N."/>
            <person name="Watson M."/>
            <person name="Adriaenssens E.M."/>
            <person name="Foster-Nyarko E."/>
            <person name="Jarju S."/>
            <person name="Secka A."/>
            <person name="Antonio M."/>
            <person name="Oren A."/>
            <person name="Chaudhuri R.R."/>
            <person name="La Ragione R."/>
            <person name="Hildebrand F."/>
            <person name="Pallen M.J."/>
        </authorList>
    </citation>
    <scope>NUCLEOTIDE SEQUENCE</scope>
    <source>
        <strain evidence="12">CHK187-5294</strain>
    </source>
</reference>
<evidence type="ECO:0000256" key="3">
    <source>
        <dbReference type="ARBA" id="ARBA00017473"/>
    </source>
</evidence>
<evidence type="ECO:0000256" key="6">
    <source>
        <dbReference type="ARBA" id="ARBA00022777"/>
    </source>
</evidence>
<organism evidence="12 13">
    <name type="scientific">Candidatus Borkfalkia avistercoris</name>
    <dbReference type="NCBI Taxonomy" id="2838504"/>
    <lineage>
        <taxon>Bacteria</taxon>
        <taxon>Bacillati</taxon>
        <taxon>Bacillota</taxon>
        <taxon>Clostridia</taxon>
        <taxon>Christensenellales</taxon>
        <taxon>Christensenellaceae</taxon>
        <taxon>Candidatus Borkfalkia</taxon>
    </lineage>
</organism>
<comment type="function">
    <text evidence="9">Catalyzes the phosphorylation of the position 2 hydroxy group of 4-diphosphocytidyl-2C-methyl-D-erythritol.</text>
</comment>
<keyword evidence="6 9" id="KW-0418">Kinase</keyword>
<protein>
    <recommendedName>
        <fullName evidence="3 9">4-diphosphocytidyl-2-C-methyl-D-erythritol kinase</fullName>
        <shortName evidence="9">CMK</shortName>
        <ecNumber evidence="2 9">2.7.1.148</ecNumber>
    </recommendedName>
    <alternativeName>
        <fullName evidence="8 9">4-(cytidine-5'-diphospho)-2-C-methyl-D-erythritol kinase</fullName>
    </alternativeName>
</protein>
<keyword evidence="4 9" id="KW-0808">Transferase</keyword>
<dbReference type="Pfam" id="PF00288">
    <property type="entry name" value="GHMP_kinases_N"/>
    <property type="match status" value="1"/>
</dbReference>
<accession>A0A9D2CYE1</accession>
<evidence type="ECO:0000256" key="8">
    <source>
        <dbReference type="ARBA" id="ARBA00032554"/>
    </source>
</evidence>
<dbReference type="InterPro" id="IPR036554">
    <property type="entry name" value="GHMP_kinase_C_sf"/>
</dbReference>
<keyword evidence="5 9" id="KW-0547">Nucleotide-binding</keyword>
<comment type="pathway">
    <text evidence="9">Isoprenoid biosynthesis; isopentenyl diphosphate biosynthesis via DXP pathway; isopentenyl diphosphate from 1-deoxy-D-xylulose 5-phosphate: step 3/6.</text>
</comment>
<dbReference type="GO" id="GO:0050515">
    <property type="term" value="F:4-(cytidine 5'-diphospho)-2-C-methyl-D-erythritol kinase activity"/>
    <property type="evidence" value="ECO:0007669"/>
    <property type="project" value="UniProtKB-UniRule"/>
</dbReference>
<evidence type="ECO:0000313" key="13">
    <source>
        <dbReference type="Proteomes" id="UP000824132"/>
    </source>
</evidence>
<dbReference type="AlphaFoldDB" id="A0A9D2CYE1"/>
<dbReference type="EC" id="2.7.1.148" evidence="2 9"/>
<dbReference type="Gene3D" id="3.30.70.890">
    <property type="entry name" value="GHMP kinase, C-terminal domain"/>
    <property type="match status" value="1"/>
</dbReference>
<dbReference type="PANTHER" id="PTHR43527:SF2">
    <property type="entry name" value="4-DIPHOSPHOCYTIDYL-2-C-METHYL-D-ERYTHRITOL KINASE, CHLOROPLASTIC"/>
    <property type="match status" value="1"/>
</dbReference>
<dbReference type="PIRSF" id="PIRSF010376">
    <property type="entry name" value="IspE"/>
    <property type="match status" value="1"/>
</dbReference>
<gene>
    <name evidence="9 12" type="primary">ispE</name>
    <name evidence="12" type="ORF">H9727_02335</name>
</gene>
<dbReference type="InterPro" id="IPR006204">
    <property type="entry name" value="GHMP_kinase_N_dom"/>
</dbReference>
<dbReference type="InterPro" id="IPR020568">
    <property type="entry name" value="Ribosomal_Su5_D2-typ_SF"/>
</dbReference>
<keyword evidence="9" id="KW-0414">Isoprene biosynthesis</keyword>
<evidence type="ECO:0000256" key="5">
    <source>
        <dbReference type="ARBA" id="ARBA00022741"/>
    </source>
</evidence>
<comment type="similarity">
    <text evidence="1 9">Belongs to the GHMP kinase family. IspE subfamily.</text>
</comment>
<keyword evidence="7 9" id="KW-0067">ATP-binding</keyword>
<comment type="caution">
    <text evidence="12">The sequence shown here is derived from an EMBL/GenBank/DDBJ whole genome shotgun (WGS) entry which is preliminary data.</text>
</comment>
<dbReference type="Proteomes" id="UP000824132">
    <property type="component" value="Unassembled WGS sequence"/>
</dbReference>
<evidence type="ECO:0000256" key="7">
    <source>
        <dbReference type="ARBA" id="ARBA00022840"/>
    </source>
</evidence>
<comment type="caution">
    <text evidence="9">Lacks conserved residue(s) required for the propagation of feature annotation.</text>
</comment>
<reference evidence="12" key="2">
    <citation type="submission" date="2021-04" db="EMBL/GenBank/DDBJ databases">
        <authorList>
            <person name="Gilroy R."/>
        </authorList>
    </citation>
    <scope>NUCLEOTIDE SEQUENCE</scope>
    <source>
        <strain evidence="12">CHK187-5294</strain>
    </source>
</reference>
<dbReference type="SUPFAM" id="SSF54211">
    <property type="entry name" value="Ribosomal protein S5 domain 2-like"/>
    <property type="match status" value="1"/>
</dbReference>
<dbReference type="InterPro" id="IPR013750">
    <property type="entry name" value="GHMP_kinase_C_dom"/>
</dbReference>
<dbReference type="InterPro" id="IPR014721">
    <property type="entry name" value="Ribsml_uS5_D2-typ_fold_subgr"/>
</dbReference>
<feature type="active site" evidence="9">
    <location>
        <position position="11"/>
    </location>
</feature>
<dbReference type="GO" id="GO:0005524">
    <property type="term" value="F:ATP binding"/>
    <property type="evidence" value="ECO:0007669"/>
    <property type="project" value="UniProtKB-UniRule"/>
</dbReference>
<feature type="domain" description="GHMP kinase N-terminal" evidence="10">
    <location>
        <begin position="70"/>
        <end position="138"/>
    </location>
</feature>
<dbReference type="EMBL" id="DXCL01000012">
    <property type="protein sequence ID" value="HIZ03104.1"/>
    <property type="molecule type" value="Genomic_DNA"/>
</dbReference>
<dbReference type="Gene3D" id="3.30.230.10">
    <property type="match status" value="1"/>
</dbReference>
<feature type="active site" evidence="9">
    <location>
        <position position="136"/>
    </location>
</feature>
<sequence>MFAKKVKSYAKVNLSLNILGQKDGYHLIDSVVANIDVWDTVCAKPRSDRLINVYMHGLGSENISPEKNNAVKAGEAFVSAFGTKGADIEIYKDIPMGAGLGGSSADAAGVLNVLAKLYKVKDRAALKSLADALGSDTGYMLSGGFARIAGRGEKVQPLDCKRRLYMLLFLPGESVSSGECYREYDRCPDAPRTDSAGLAQALSAGDFSGIAENVYNALGAPAARLSDGVKEALSAAASFNPSAYAVTGSGSGVFALFEGEELCRWAKSRYKGKLRTRVVRTVMPKDAKVSRLASPFALTEEEISRAKGEDE</sequence>